<keyword evidence="12" id="KW-1185">Reference proteome</keyword>
<keyword evidence="6 9" id="KW-0201">Cytochrome c-type biogenesis</keyword>
<dbReference type="AlphaFoldDB" id="A0A011PS76"/>
<accession>A0A011PS76</accession>
<dbReference type="GO" id="GO:0005886">
    <property type="term" value="C:plasma membrane"/>
    <property type="evidence" value="ECO:0007669"/>
    <property type="project" value="UniProtKB-SubCell"/>
</dbReference>
<dbReference type="NCBIfam" id="TIGR01191">
    <property type="entry name" value="ccmC"/>
    <property type="match status" value="1"/>
</dbReference>
<feature type="transmembrane region" description="Helical" evidence="9">
    <location>
        <begin position="59"/>
        <end position="82"/>
    </location>
</feature>
<dbReference type="STRING" id="1454001.AW08_00416"/>
<evidence type="ECO:0000256" key="2">
    <source>
        <dbReference type="ARBA" id="ARBA00004141"/>
    </source>
</evidence>
<evidence type="ECO:0000256" key="5">
    <source>
        <dbReference type="ARBA" id="ARBA00022692"/>
    </source>
</evidence>
<reference evidence="11" key="1">
    <citation type="submission" date="2014-02" db="EMBL/GenBank/DDBJ databases">
        <title>Expanding our view of genomic diversity in Candidatus Accumulibacter clades.</title>
        <authorList>
            <person name="Skennerton C.T."/>
            <person name="Barr J.J."/>
            <person name="Slater F.R."/>
            <person name="Bond P.L."/>
            <person name="Tyson G.W."/>
        </authorList>
    </citation>
    <scope>NUCLEOTIDE SEQUENCE [LARGE SCALE GENOMIC DNA]</scope>
</reference>
<keyword evidence="9" id="KW-0997">Cell inner membrane</keyword>
<dbReference type="Pfam" id="PF01578">
    <property type="entry name" value="Cytochrom_C_asm"/>
    <property type="match status" value="1"/>
</dbReference>
<feature type="transmembrane region" description="Helical" evidence="9">
    <location>
        <begin position="132"/>
        <end position="152"/>
    </location>
</feature>
<keyword evidence="9" id="KW-0813">Transport</keyword>
<evidence type="ECO:0000313" key="12">
    <source>
        <dbReference type="Proteomes" id="UP000020218"/>
    </source>
</evidence>
<evidence type="ECO:0000256" key="8">
    <source>
        <dbReference type="ARBA" id="ARBA00023136"/>
    </source>
</evidence>
<dbReference type="PANTHER" id="PTHR30071:SF1">
    <property type="entry name" value="CYTOCHROME B_B6 PROTEIN-RELATED"/>
    <property type="match status" value="1"/>
</dbReference>
<comment type="similarity">
    <text evidence="3 9">Belongs to the CcmC/CycZ/HelC family.</text>
</comment>
<feature type="transmembrane region" description="Helical" evidence="9">
    <location>
        <begin position="164"/>
        <end position="183"/>
    </location>
</feature>
<dbReference type="GO" id="GO:0020037">
    <property type="term" value="F:heme binding"/>
    <property type="evidence" value="ECO:0007669"/>
    <property type="project" value="InterPro"/>
</dbReference>
<feature type="transmembrane region" description="Helical" evidence="9">
    <location>
        <begin position="94"/>
        <end position="112"/>
    </location>
</feature>
<keyword evidence="7 9" id="KW-1133">Transmembrane helix</keyword>
<proteinExistence type="inferred from homology"/>
<evidence type="ECO:0000259" key="10">
    <source>
        <dbReference type="Pfam" id="PF01578"/>
    </source>
</evidence>
<evidence type="ECO:0000256" key="6">
    <source>
        <dbReference type="ARBA" id="ARBA00022748"/>
    </source>
</evidence>
<gene>
    <name evidence="9 11" type="primary">ccmC</name>
    <name evidence="11" type="ORF">AW08_00416</name>
</gene>
<name>A0A011PS76_9PROT</name>
<feature type="transmembrane region" description="Helical" evidence="9">
    <location>
        <begin position="203"/>
        <end position="227"/>
    </location>
</feature>
<feature type="domain" description="Cytochrome c assembly protein" evidence="10">
    <location>
        <begin position="32"/>
        <end position="187"/>
    </location>
</feature>
<evidence type="ECO:0000313" key="11">
    <source>
        <dbReference type="EMBL" id="EXI69209.1"/>
    </source>
</evidence>
<dbReference type="GO" id="GO:0017004">
    <property type="term" value="P:cytochrome complex assembly"/>
    <property type="evidence" value="ECO:0007669"/>
    <property type="project" value="UniProtKB-KW"/>
</dbReference>
<dbReference type="PATRIC" id="fig|1454001.3.peg.379"/>
<keyword evidence="5 9" id="KW-0812">Transmembrane</keyword>
<dbReference type="InterPro" id="IPR045062">
    <property type="entry name" value="Cyt_c_biogenesis_CcsA/CcmC"/>
</dbReference>
<evidence type="ECO:0000256" key="9">
    <source>
        <dbReference type="RuleBase" id="RU364092"/>
    </source>
</evidence>
<evidence type="ECO:0000256" key="4">
    <source>
        <dbReference type="ARBA" id="ARBA00016463"/>
    </source>
</evidence>
<sequence>MSNRLINWFRYASPQSFYPLAGRMIPWFWGLAAIFGVAGLGIGFLLAPSDAQQGEGYRIIFLHVPASWMSMFIYLVMAFWAATGLAFNTRLSGMMASALAPTGALFAFLSLWTGALWGKPMWGTWWVWDARLTSELILLFLYIGFIALQAAIDDPRRADRAGAILALVGVVNIPIIYFSVQWWNTLHQGASVSLTKAPSMAAMMLWGMLLCALACWMYSIAVALMRVRVIMLERERHTDWVRALLRGKE</sequence>
<dbReference type="PRINTS" id="PR01386">
    <property type="entry name" value="CCMCBIOGNSIS"/>
</dbReference>
<keyword evidence="8 9" id="KW-0472">Membrane</keyword>
<protein>
    <recommendedName>
        <fullName evidence="4 9">Heme exporter protein C</fullName>
    </recommendedName>
    <alternativeName>
        <fullName evidence="9">Cytochrome c-type biogenesis protein</fullName>
    </alternativeName>
</protein>
<keyword evidence="9" id="KW-1003">Cell membrane</keyword>
<dbReference type="EMBL" id="JFAX01000002">
    <property type="protein sequence ID" value="EXI69209.1"/>
    <property type="molecule type" value="Genomic_DNA"/>
</dbReference>
<feature type="transmembrane region" description="Helical" evidence="9">
    <location>
        <begin position="27"/>
        <end position="47"/>
    </location>
</feature>
<evidence type="ECO:0000256" key="7">
    <source>
        <dbReference type="ARBA" id="ARBA00022989"/>
    </source>
</evidence>
<dbReference type="InterPro" id="IPR002541">
    <property type="entry name" value="Cyt_c_assembly"/>
</dbReference>
<comment type="function">
    <text evidence="1 9">Required for the export of heme to the periplasm for the biogenesis of c-type cytochromes.</text>
</comment>
<organism evidence="11 12">
    <name type="scientific">Candidatus Accumulibacter adjunctus</name>
    <dbReference type="NCBI Taxonomy" id="1454001"/>
    <lineage>
        <taxon>Bacteria</taxon>
        <taxon>Pseudomonadati</taxon>
        <taxon>Pseudomonadota</taxon>
        <taxon>Betaproteobacteria</taxon>
        <taxon>Candidatus Accumulibacter</taxon>
    </lineage>
</organism>
<evidence type="ECO:0000256" key="3">
    <source>
        <dbReference type="ARBA" id="ARBA00005840"/>
    </source>
</evidence>
<comment type="caution">
    <text evidence="11">The sequence shown here is derived from an EMBL/GenBank/DDBJ whole genome shotgun (WGS) entry which is preliminary data.</text>
</comment>
<dbReference type="PANTHER" id="PTHR30071">
    <property type="entry name" value="HEME EXPORTER PROTEIN C"/>
    <property type="match status" value="1"/>
</dbReference>
<evidence type="ECO:0000256" key="1">
    <source>
        <dbReference type="ARBA" id="ARBA00002442"/>
    </source>
</evidence>
<dbReference type="Proteomes" id="UP000020218">
    <property type="component" value="Unassembled WGS sequence"/>
</dbReference>
<dbReference type="InterPro" id="IPR003557">
    <property type="entry name" value="Cyt_c_biogenesis_CcmC"/>
</dbReference>
<comment type="subcellular location">
    <subcellularLocation>
        <location evidence="9">Cell inner membrane</location>
    </subcellularLocation>
    <subcellularLocation>
        <location evidence="2">Membrane</location>
        <topology evidence="2">Multi-pass membrane protein</topology>
    </subcellularLocation>
</comment>
<dbReference type="GO" id="GO:0015232">
    <property type="term" value="F:heme transmembrane transporter activity"/>
    <property type="evidence" value="ECO:0007669"/>
    <property type="project" value="InterPro"/>
</dbReference>